<dbReference type="AlphaFoldDB" id="A0A6P8L0I4"/>
<name>A0A6P8L0I4_DROMA</name>
<evidence type="ECO:0000313" key="1">
    <source>
        <dbReference type="Proteomes" id="UP000515162"/>
    </source>
</evidence>
<dbReference type="GeneID" id="117146981"/>
<sequence length="104" mass="12010">MALKMNQYQNQVKINYVQQYVGRVAGPLVEPIFPVPQMSSATLRVRRAVVESYRGPQIAPDDAMLPMPPHNKAQNVGEILHDLQFKLKDFKLWNQVIRLLKKRV</sequence>
<proteinExistence type="predicted"/>
<organism evidence="1 2">
    <name type="scientific">Drosophila mauritiana</name>
    <name type="common">Fruit fly</name>
    <dbReference type="NCBI Taxonomy" id="7226"/>
    <lineage>
        <taxon>Eukaryota</taxon>
        <taxon>Metazoa</taxon>
        <taxon>Ecdysozoa</taxon>
        <taxon>Arthropoda</taxon>
        <taxon>Hexapoda</taxon>
        <taxon>Insecta</taxon>
        <taxon>Pterygota</taxon>
        <taxon>Neoptera</taxon>
        <taxon>Endopterygota</taxon>
        <taxon>Diptera</taxon>
        <taxon>Brachycera</taxon>
        <taxon>Muscomorpha</taxon>
        <taxon>Ephydroidea</taxon>
        <taxon>Drosophilidae</taxon>
        <taxon>Drosophila</taxon>
        <taxon>Sophophora</taxon>
    </lineage>
</organism>
<accession>A0A6P8L0I4</accession>
<dbReference type="RefSeq" id="XP_033169539.1">
    <property type="nucleotide sequence ID" value="XM_033313648.1"/>
</dbReference>
<reference evidence="2" key="1">
    <citation type="submission" date="2025-08" db="UniProtKB">
        <authorList>
            <consortium name="RefSeq"/>
        </authorList>
    </citation>
    <scope>IDENTIFICATION</scope>
    <source>
        <strain evidence="2">Mau12</strain>
        <tissue evidence="2">Whole Body</tissue>
    </source>
</reference>
<dbReference type="Proteomes" id="UP000515162">
    <property type="component" value="Chromosome X"/>
</dbReference>
<keyword evidence="1" id="KW-1185">Reference proteome</keyword>
<gene>
    <name evidence="2" type="primary">LOC117146981</name>
</gene>
<protein>
    <submittedName>
        <fullName evidence="2">Uncharacterized protein LOC117146981</fullName>
    </submittedName>
</protein>
<evidence type="ECO:0000313" key="2">
    <source>
        <dbReference type="RefSeq" id="XP_033169539.1"/>
    </source>
</evidence>